<feature type="region of interest" description="Disordered" evidence="1">
    <location>
        <begin position="79"/>
        <end position="105"/>
    </location>
</feature>
<accession>A0A7G2CBL8</accession>
<dbReference type="CDD" id="cd23675">
    <property type="entry name" value="KPAF2"/>
    <property type="match status" value="1"/>
</dbReference>
<evidence type="ECO:0000313" key="2">
    <source>
        <dbReference type="EMBL" id="CAD2216324.1"/>
    </source>
</evidence>
<name>A0A7G2CBL8_9TRYP</name>
<keyword evidence="3" id="KW-1185">Reference proteome</keyword>
<protein>
    <submittedName>
        <fullName evidence="2">Uncharacterized protein</fullName>
    </submittedName>
</protein>
<organism evidence="2 3">
    <name type="scientific">Angomonas deanei</name>
    <dbReference type="NCBI Taxonomy" id="59799"/>
    <lineage>
        <taxon>Eukaryota</taxon>
        <taxon>Discoba</taxon>
        <taxon>Euglenozoa</taxon>
        <taxon>Kinetoplastea</taxon>
        <taxon>Metakinetoplastina</taxon>
        <taxon>Trypanosomatida</taxon>
        <taxon>Trypanosomatidae</taxon>
        <taxon>Strigomonadinae</taxon>
        <taxon>Angomonas</taxon>
    </lineage>
</organism>
<dbReference type="VEuPathDB" id="TriTrypDB:ADEAN_000378600"/>
<sequence>MRAVHRGVSLPLGALCFSRYEIQSGNGSFSDKNEKRRKMHFGIDSTKLDLGLNFEKMDFQAVVNATRDAIQKEKSLKFSDVRTSETPASSKANETKREELPPATNTTHRGIVESDIVGHHLSKEELTQEIRSRVAHPSRYTLTDNLKDCSISNNWSKALSLFNGAVEMATKSVLLPASKGLSSLPENEEELKRLMVEKQPECFVILSKLMSAVPMSLKGGNKKSVSGILRWNGKHFYLMLKVLVECGKIKELEMVWSVMKQIGVLDHLLDELGVNNLIALVRRHNEETAATRVKNPSIDLSHNTAESIAEGKAVLRRIVLDLEKVVASKKFSLSARNTRTVQAARVVEAIQQAPPGELADVQLTEKDGSRLEVSDFTGLLRTSKSHASTEKILGLMEKSGVARGPQTYSSVIASLHQAEYVLEGYTTETLPSYSSSSEDRAAYNTYRDQRVKKAFEWFEACPAASRDADIYNQMLISFRSLQYKQQYDTILTEFRGNLLRSKATAKRVEEVVKRREDGANCTGLVGGEVAPIPVELPTERQDLRTAHFAVTVYARLVCHVGLVLRNEAVRHLRYDMALRHAHPGSLHPPTVPLQHRSQGREECATANSPVVQGCTTGE</sequence>
<evidence type="ECO:0000313" key="3">
    <source>
        <dbReference type="Proteomes" id="UP000515908"/>
    </source>
</evidence>
<reference evidence="2 3" key="1">
    <citation type="submission" date="2020-08" db="EMBL/GenBank/DDBJ databases">
        <authorList>
            <person name="Newling K."/>
            <person name="Davey J."/>
            <person name="Forrester S."/>
        </authorList>
    </citation>
    <scope>NUCLEOTIDE SEQUENCE [LARGE SCALE GENOMIC DNA]</scope>
    <source>
        <strain evidence="3">Crithidia deanei Carvalho (ATCC PRA-265)</strain>
    </source>
</reference>
<dbReference type="AlphaFoldDB" id="A0A7G2CBL8"/>
<dbReference type="OrthoDB" id="277625at2759"/>
<dbReference type="Proteomes" id="UP000515908">
    <property type="component" value="Chromosome 06"/>
</dbReference>
<evidence type="ECO:0000256" key="1">
    <source>
        <dbReference type="SAM" id="MobiDB-lite"/>
    </source>
</evidence>
<proteinExistence type="predicted"/>
<gene>
    <name evidence="2" type="ORF">ADEAN_000378600</name>
</gene>
<dbReference type="EMBL" id="LR877150">
    <property type="protein sequence ID" value="CAD2216324.1"/>
    <property type="molecule type" value="Genomic_DNA"/>
</dbReference>